<dbReference type="Proteomes" id="UP000297891">
    <property type="component" value="Unassembled WGS sequence"/>
</dbReference>
<protein>
    <submittedName>
        <fullName evidence="3">Uncharacterized protein</fullName>
    </submittedName>
</protein>
<keyword evidence="1" id="KW-0175">Coiled coil</keyword>
<evidence type="ECO:0000256" key="2">
    <source>
        <dbReference type="SAM" id="SignalP"/>
    </source>
</evidence>
<keyword evidence="4" id="KW-1185">Reference proteome</keyword>
<accession>A0A2M9Y418</accession>
<name>A0A2M9Y418_9LEPT</name>
<dbReference type="NCBIfam" id="NF047526">
    <property type="entry name" value="LIC_10421_fam"/>
    <property type="match status" value="1"/>
</dbReference>
<comment type="caution">
    <text evidence="3">The sequence shown here is derived from an EMBL/GenBank/DDBJ whole genome shotgun (WGS) entry which is preliminary data.</text>
</comment>
<evidence type="ECO:0000256" key="1">
    <source>
        <dbReference type="SAM" id="Coils"/>
    </source>
</evidence>
<feature type="coiled-coil region" evidence="1">
    <location>
        <begin position="80"/>
        <end position="114"/>
    </location>
</feature>
<dbReference type="RefSeq" id="WP_100789597.1">
    <property type="nucleotide sequence ID" value="NZ_NPDQ01000002.1"/>
</dbReference>
<dbReference type="NCBIfam" id="NF047569">
    <property type="entry name" value="LIC10421_LIC12816_fam"/>
    <property type="match status" value="1"/>
</dbReference>
<keyword evidence="2" id="KW-0732">Signal</keyword>
<sequence length="121" mass="13240">MKTTKIIATGILAFGLATANLQALDTNERLELLESAMIDQATTPAQKSAVSEYLANVAKEKVELAQALRDRANSTRGGKVVSQMNEKKDLLRRAEALEKEAKKYRTVSMDLSQASMQVAQN</sequence>
<feature type="chain" id="PRO_5044383741" evidence="2">
    <location>
        <begin position="24"/>
        <end position="121"/>
    </location>
</feature>
<organism evidence="3 4">
    <name type="scientific">Leptospira brenneri</name>
    <dbReference type="NCBI Taxonomy" id="2023182"/>
    <lineage>
        <taxon>Bacteria</taxon>
        <taxon>Pseudomonadati</taxon>
        <taxon>Spirochaetota</taxon>
        <taxon>Spirochaetia</taxon>
        <taxon>Leptospirales</taxon>
        <taxon>Leptospiraceae</taxon>
        <taxon>Leptospira</taxon>
    </lineage>
</organism>
<gene>
    <name evidence="3" type="ORF">EHQ30_07335</name>
</gene>
<reference evidence="3" key="1">
    <citation type="journal article" date="2019" name="PLoS Negl. Trop. Dis.">
        <title>Revisiting the worldwide diversity of Leptospira species in the environment.</title>
        <authorList>
            <person name="Vincent A.T."/>
            <person name="Schiettekatte O."/>
            <person name="Bourhy P."/>
            <person name="Veyrier F.J."/>
            <person name="Picardeau M."/>
        </authorList>
    </citation>
    <scope>NUCLEOTIDE SEQUENCE [LARGE SCALE GENOMIC DNA]</scope>
    <source>
        <strain evidence="3">201800277</strain>
    </source>
</reference>
<dbReference type="AlphaFoldDB" id="A0A2M9Y418"/>
<dbReference type="OrthoDB" id="330844at2"/>
<evidence type="ECO:0000313" key="4">
    <source>
        <dbReference type="Proteomes" id="UP000297891"/>
    </source>
</evidence>
<feature type="signal peptide" evidence="2">
    <location>
        <begin position="1"/>
        <end position="23"/>
    </location>
</feature>
<dbReference type="EMBL" id="RQFP01000001">
    <property type="protein sequence ID" value="TGK96409.1"/>
    <property type="molecule type" value="Genomic_DNA"/>
</dbReference>
<evidence type="ECO:0000313" key="3">
    <source>
        <dbReference type="EMBL" id="TGK96409.1"/>
    </source>
</evidence>
<proteinExistence type="predicted"/>